<sequence length="127" mass="14301">MKYVSRSNIKPNPLPGRVIQSAVGKNSAVDSNKMSVGFANYSEQSGPMEPHHHAEETVYIIESNKGYVRYGDAKDNLGERIPLEAGMLLHFPELEWHVFEYDEGGSVDIMFIYGQVENIRPEEITSN</sequence>
<dbReference type="Proteomes" id="UP000581688">
    <property type="component" value="Unassembled WGS sequence"/>
</dbReference>
<dbReference type="EMBL" id="JACHGH010000010">
    <property type="protein sequence ID" value="MBB6454599.1"/>
    <property type="molecule type" value="Genomic_DNA"/>
</dbReference>
<dbReference type="InterPro" id="IPR011051">
    <property type="entry name" value="RmlC_Cupin_sf"/>
</dbReference>
<organism evidence="1 2">
    <name type="scientific">Salirhabdus euzebyi</name>
    <dbReference type="NCBI Taxonomy" id="394506"/>
    <lineage>
        <taxon>Bacteria</taxon>
        <taxon>Bacillati</taxon>
        <taxon>Bacillota</taxon>
        <taxon>Bacilli</taxon>
        <taxon>Bacillales</taxon>
        <taxon>Bacillaceae</taxon>
        <taxon>Salirhabdus</taxon>
    </lineage>
</organism>
<protein>
    <submittedName>
        <fullName evidence="1">Mannose-6-phosphate isomerase-like protein (Cupin superfamily)</fullName>
    </submittedName>
</protein>
<dbReference type="RefSeq" id="WP_174496988.1">
    <property type="nucleotide sequence ID" value="NZ_CADDWK010000010.1"/>
</dbReference>
<reference evidence="1 2" key="1">
    <citation type="submission" date="2020-08" db="EMBL/GenBank/DDBJ databases">
        <title>Genomic Encyclopedia of Type Strains, Phase IV (KMG-IV): sequencing the most valuable type-strain genomes for metagenomic binning, comparative biology and taxonomic classification.</title>
        <authorList>
            <person name="Goeker M."/>
        </authorList>
    </citation>
    <scope>NUCLEOTIDE SEQUENCE [LARGE SCALE GENOMIC DNA]</scope>
    <source>
        <strain evidence="1 2">DSM 19612</strain>
    </source>
</reference>
<gene>
    <name evidence="1" type="ORF">HNQ94_003088</name>
</gene>
<keyword evidence="1" id="KW-0413">Isomerase</keyword>
<name>A0A841Q7P4_9BACI</name>
<dbReference type="SUPFAM" id="SSF51182">
    <property type="entry name" value="RmlC-like cupins"/>
    <property type="match status" value="1"/>
</dbReference>
<evidence type="ECO:0000313" key="2">
    <source>
        <dbReference type="Proteomes" id="UP000581688"/>
    </source>
</evidence>
<comment type="caution">
    <text evidence="1">The sequence shown here is derived from an EMBL/GenBank/DDBJ whole genome shotgun (WGS) entry which is preliminary data.</text>
</comment>
<dbReference type="Gene3D" id="2.60.120.10">
    <property type="entry name" value="Jelly Rolls"/>
    <property type="match status" value="1"/>
</dbReference>
<evidence type="ECO:0000313" key="1">
    <source>
        <dbReference type="EMBL" id="MBB6454599.1"/>
    </source>
</evidence>
<proteinExistence type="predicted"/>
<keyword evidence="2" id="KW-1185">Reference proteome</keyword>
<dbReference type="GO" id="GO:0016853">
    <property type="term" value="F:isomerase activity"/>
    <property type="evidence" value="ECO:0007669"/>
    <property type="project" value="UniProtKB-KW"/>
</dbReference>
<accession>A0A841Q7P4</accession>
<dbReference type="AlphaFoldDB" id="A0A841Q7P4"/>
<dbReference type="CDD" id="cd02208">
    <property type="entry name" value="cupin_RmlC-like"/>
    <property type="match status" value="1"/>
</dbReference>
<dbReference type="InterPro" id="IPR014710">
    <property type="entry name" value="RmlC-like_jellyroll"/>
</dbReference>